<dbReference type="PROSITE" id="PS50178">
    <property type="entry name" value="ZF_FYVE"/>
    <property type="match status" value="2"/>
</dbReference>
<feature type="compositionally biased region" description="Low complexity" evidence="6">
    <location>
        <begin position="50"/>
        <end position="61"/>
    </location>
</feature>
<organism evidence="8 9">
    <name type="scientific">Pleurostoma richardsiae</name>
    <dbReference type="NCBI Taxonomy" id="41990"/>
    <lineage>
        <taxon>Eukaryota</taxon>
        <taxon>Fungi</taxon>
        <taxon>Dikarya</taxon>
        <taxon>Ascomycota</taxon>
        <taxon>Pezizomycotina</taxon>
        <taxon>Sordariomycetes</taxon>
        <taxon>Sordariomycetidae</taxon>
        <taxon>Calosphaeriales</taxon>
        <taxon>Pleurostomataceae</taxon>
        <taxon>Pleurostoma</taxon>
    </lineage>
</organism>
<dbReference type="InterPro" id="IPR052727">
    <property type="entry name" value="Rab4/Rab5_effector"/>
</dbReference>
<dbReference type="CDD" id="cd15761">
    <property type="entry name" value="FYVE1_Vac1p_like"/>
    <property type="match status" value="1"/>
</dbReference>
<evidence type="ECO:0000259" key="7">
    <source>
        <dbReference type="PROSITE" id="PS50178"/>
    </source>
</evidence>
<dbReference type="SUPFAM" id="SSF57903">
    <property type="entry name" value="FYVE/PHD zinc finger"/>
    <property type="match status" value="2"/>
</dbReference>
<dbReference type="PANTHER" id="PTHR13510">
    <property type="entry name" value="FYVE-FINGER-CONTAINING RAB5 EFFECTOR PROTEIN RABENOSYN-5-RELATED"/>
    <property type="match status" value="1"/>
</dbReference>
<dbReference type="Proteomes" id="UP001174694">
    <property type="component" value="Unassembled WGS sequence"/>
</dbReference>
<evidence type="ECO:0000313" key="9">
    <source>
        <dbReference type="Proteomes" id="UP001174694"/>
    </source>
</evidence>
<dbReference type="GO" id="GO:0008270">
    <property type="term" value="F:zinc ion binding"/>
    <property type="evidence" value="ECO:0007669"/>
    <property type="project" value="UniProtKB-KW"/>
</dbReference>
<comment type="caution">
    <text evidence="8">The sequence shown here is derived from an EMBL/GenBank/DDBJ whole genome shotgun (WGS) entry which is preliminary data.</text>
</comment>
<dbReference type="Pfam" id="PF11464">
    <property type="entry name" value="Rbsn"/>
    <property type="match status" value="1"/>
</dbReference>
<dbReference type="Gene3D" id="4.10.860.20">
    <property type="entry name" value="Rabenosyn, Rab binding domain"/>
    <property type="match status" value="1"/>
</dbReference>
<feature type="coiled-coil region" evidence="5">
    <location>
        <begin position="616"/>
        <end position="683"/>
    </location>
</feature>
<dbReference type="InterPro" id="IPR011011">
    <property type="entry name" value="Znf_FYVE_PHD"/>
</dbReference>
<keyword evidence="3" id="KW-0862">Zinc</keyword>
<dbReference type="AlphaFoldDB" id="A0AA38R7D4"/>
<dbReference type="InterPro" id="IPR000306">
    <property type="entry name" value="Znf_FYVE"/>
</dbReference>
<feature type="coiled-coil region" evidence="5">
    <location>
        <begin position="275"/>
        <end position="302"/>
    </location>
</feature>
<sequence>MSGRKLGGGRVLGSGKGLAPPSPAQHPPRATSPFAPSDASTASFTPSQNSLSPPSSGPLPGFDRPQDLTSNISLGRPSNGDSSGTRLVCPICEEEMLTLLQLNRHLDDAHQELPEIQQDEVKTWFDKQVRKAKRFQPLSLINQKLRGLDVFESNESLPLPAPVGAGPVRPAEVATIIDPEELVTRKHWQRATGNDICTDPTCDRRLGPLNGSINCRKCGRLFCEEHTMYQMKLSRAAAHDPVRGVWCRVCETCYKSRDGYNDHNGVLIDHTNEFMAIRRKRVDRHNLEVQRLEKRLTKLTRLLTNPPEELTTANGASLLSPVTSLPGQKNARKLIEQSVVTWEDDATVSKCPFCQQEFGSWTFRRHHCRICGRVVCADPQTGCSSEVGLSVANPLTPVHGEKPSSPAAGQISIDIRMCRDCKFTIFSKRDFAESVAYKPPDQRAYETMKQFERGIRQLMPSFQRTLLTLQPPEGDGYTAERPPPTHAQIQEASKVRKRLTDSFTKYDMAARRIRDMKTTSPTQLRLQKAVYAAASAFLHTHMLPLKSLPRMLRSHAAHGGGSPLAGNHRRLLSGLDRSSSTGSGSSHLSSPLRNGELADAETASLGGASEASSAAASALEVEEKELRERLVVLEEQRFLVREMVANARGARRFEEVGALTKNVEELDKEIEKLSKAVHGVEERWEGLYSSGELAT</sequence>
<name>A0AA38R7D4_9PEZI</name>
<dbReference type="CDD" id="cd15737">
    <property type="entry name" value="FYVE2_Vac1p_like"/>
    <property type="match status" value="1"/>
</dbReference>
<dbReference type="InterPro" id="IPR013083">
    <property type="entry name" value="Znf_RING/FYVE/PHD"/>
</dbReference>
<dbReference type="InterPro" id="IPR017455">
    <property type="entry name" value="Znf_FYVE-rel"/>
</dbReference>
<evidence type="ECO:0000313" key="8">
    <source>
        <dbReference type="EMBL" id="KAJ9137483.1"/>
    </source>
</evidence>
<reference evidence="8" key="1">
    <citation type="submission" date="2022-07" db="EMBL/GenBank/DDBJ databases">
        <title>Fungi with potential for degradation of polypropylene.</title>
        <authorList>
            <person name="Gostincar C."/>
        </authorList>
    </citation>
    <scope>NUCLEOTIDE SEQUENCE</scope>
    <source>
        <strain evidence="8">EXF-13308</strain>
    </source>
</reference>
<dbReference type="PANTHER" id="PTHR13510:SF44">
    <property type="entry name" value="RABENOSYN-5"/>
    <property type="match status" value="1"/>
</dbReference>
<protein>
    <submittedName>
        <fullName evidence="8">Vacuolar segregation protein PEP7</fullName>
    </submittedName>
</protein>
<evidence type="ECO:0000256" key="3">
    <source>
        <dbReference type="ARBA" id="ARBA00022833"/>
    </source>
</evidence>
<feature type="domain" description="FYVE-type" evidence="7">
    <location>
        <begin position="345"/>
        <end position="421"/>
    </location>
</feature>
<feature type="region of interest" description="Disordered" evidence="6">
    <location>
        <begin position="1"/>
        <end position="84"/>
    </location>
</feature>
<accession>A0AA38R7D4</accession>
<gene>
    <name evidence="8" type="ORF">NKR23_g9082</name>
</gene>
<evidence type="ECO:0000256" key="4">
    <source>
        <dbReference type="PROSITE-ProRule" id="PRU00091"/>
    </source>
</evidence>
<feature type="compositionally biased region" description="Polar residues" evidence="6">
    <location>
        <begin position="38"/>
        <end position="49"/>
    </location>
</feature>
<keyword evidence="1" id="KW-0479">Metal-binding</keyword>
<dbReference type="SUPFAM" id="SSF140125">
    <property type="entry name" value="Rabenosyn-5 Rab-binding domain-like"/>
    <property type="match status" value="1"/>
</dbReference>
<keyword evidence="2 4" id="KW-0863">Zinc-finger</keyword>
<dbReference type="InterPro" id="IPR036531">
    <property type="entry name" value="Rbsn_Rab-bd_sf"/>
</dbReference>
<evidence type="ECO:0000256" key="2">
    <source>
        <dbReference type="ARBA" id="ARBA00022771"/>
    </source>
</evidence>
<dbReference type="Gene3D" id="3.30.40.10">
    <property type="entry name" value="Zinc/RING finger domain, C3HC4 (zinc finger)"/>
    <property type="match status" value="2"/>
</dbReference>
<dbReference type="EMBL" id="JANBVO010000034">
    <property type="protein sequence ID" value="KAJ9137483.1"/>
    <property type="molecule type" value="Genomic_DNA"/>
</dbReference>
<dbReference type="Pfam" id="PF01363">
    <property type="entry name" value="FYVE"/>
    <property type="match status" value="1"/>
</dbReference>
<evidence type="ECO:0000256" key="5">
    <source>
        <dbReference type="SAM" id="Coils"/>
    </source>
</evidence>
<feature type="region of interest" description="Disordered" evidence="6">
    <location>
        <begin position="554"/>
        <end position="594"/>
    </location>
</feature>
<feature type="compositionally biased region" description="Low complexity" evidence="6">
    <location>
        <begin position="572"/>
        <end position="593"/>
    </location>
</feature>
<feature type="domain" description="FYVE-type" evidence="7">
    <location>
        <begin position="202"/>
        <end position="258"/>
    </location>
</feature>
<evidence type="ECO:0000256" key="6">
    <source>
        <dbReference type="SAM" id="MobiDB-lite"/>
    </source>
</evidence>
<evidence type="ECO:0000256" key="1">
    <source>
        <dbReference type="ARBA" id="ARBA00022723"/>
    </source>
</evidence>
<dbReference type="InterPro" id="IPR021565">
    <property type="entry name" value="Rbsn_Rab-bd"/>
</dbReference>
<keyword evidence="9" id="KW-1185">Reference proteome</keyword>
<feature type="compositionally biased region" description="Gly residues" evidence="6">
    <location>
        <begin position="1"/>
        <end position="16"/>
    </location>
</feature>
<feature type="region of interest" description="Disordered" evidence="6">
    <location>
        <begin position="472"/>
        <end position="491"/>
    </location>
</feature>
<proteinExistence type="predicted"/>
<keyword evidence="5" id="KW-0175">Coiled coil</keyword>
<dbReference type="SMART" id="SM00064">
    <property type="entry name" value="FYVE"/>
    <property type="match status" value="2"/>
</dbReference>